<evidence type="ECO:0000313" key="1">
    <source>
        <dbReference type="EMBL" id="CAC5362300.1"/>
    </source>
</evidence>
<gene>
    <name evidence="1" type="ORF">MCOR_4101</name>
</gene>
<sequence length="239" mass="28167">MRKTDREHHCLKLSQKGFKYMMLRKKHVSCAVKPYGYTRNIDMNIQEITDDRFNRKWETLKGSILGIASLINSEFEKETEEKICQTKKVTIIPDSMSCMLKNEIMCRDYWKQKCAEFERVQTEEFEKKAKALHIQFPEVFSESMEKDCQKTAKEIRNIKTIVDNIDILIKVFGKDDDMTSNDTESVKEDCQRIPVFLQLDLLASWNKMKVWKYLDNLRLNGSSDMNIQILEVSPDDLNI</sequence>
<name>A0A6J8A8T4_MYTCO</name>
<organism evidence="1 2">
    <name type="scientific">Mytilus coruscus</name>
    <name type="common">Sea mussel</name>
    <dbReference type="NCBI Taxonomy" id="42192"/>
    <lineage>
        <taxon>Eukaryota</taxon>
        <taxon>Metazoa</taxon>
        <taxon>Spiralia</taxon>
        <taxon>Lophotrochozoa</taxon>
        <taxon>Mollusca</taxon>
        <taxon>Bivalvia</taxon>
        <taxon>Autobranchia</taxon>
        <taxon>Pteriomorphia</taxon>
        <taxon>Mytilida</taxon>
        <taxon>Mytiloidea</taxon>
        <taxon>Mytilidae</taxon>
        <taxon>Mytilinae</taxon>
        <taxon>Mytilus</taxon>
    </lineage>
</organism>
<proteinExistence type="predicted"/>
<protein>
    <submittedName>
        <fullName evidence="1">Uncharacterized protein</fullName>
    </submittedName>
</protein>
<dbReference type="AlphaFoldDB" id="A0A6J8A8T4"/>
<dbReference type="EMBL" id="CACVKT020000737">
    <property type="protein sequence ID" value="CAC5362300.1"/>
    <property type="molecule type" value="Genomic_DNA"/>
</dbReference>
<dbReference type="Proteomes" id="UP000507470">
    <property type="component" value="Unassembled WGS sequence"/>
</dbReference>
<evidence type="ECO:0000313" key="2">
    <source>
        <dbReference type="Proteomes" id="UP000507470"/>
    </source>
</evidence>
<reference evidence="1 2" key="1">
    <citation type="submission" date="2020-06" db="EMBL/GenBank/DDBJ databases">
        <authorList>
            <person name="Li R."/>
            <person name="Bekaert M."/>
        </authorList>
    </citation>
    <scope>NUCLEOTIDE SEQUENCE [LARGE SCALE GENOMIC DNA]</scope>
    <source>
        <strain evidence="2">wild</strain>
    </source>
</reference>
<accession>A0A6J8A8T4</accession>
<dbReference type="OrthoDB" id="10357217at2759"/>
<keyword evidence="2" id="KW-1185">Reference proteome</keyword>